<feature type="DNA-binding region" description="H-T-H motif" evidence="2">
    <location>
        <begin position="36"/>
        <end position="55"/>
    </location>
</feature>
<dbReference type="SUPFAM" id="SSF46689">
    <property type="entry name" value="Homeodomain-like"/>
    <property type="match status" value="1"/>
</dbReference>
<evidence type="ECO:0000256" key="2">
    <source>
        <dbReference type="PROSITE-ProRule" id="PRU00335"/>
    </source>
</evidence>
<comment type="caution">
    <text evidence="4">The sequence shown here is derived from an EMBL/GenBank/DDBJ whole genome shotgun (WGS) entry which is preliminary data.</text>
</comment>
<dbReference type="PANTHER" id="PTHR30055:SF230">
    <property type="entry name" value="TRANSCRIPTIONAL REGULATORY PROTEIN (PROBABLY TETR-FAMILY)-RELATED"/>
    <property type="match status" value="1"/>
</dbReference>
<dbReference type="PRINTS" id="PR00455">
    <property type="entry name" value="HTHTETR"/>
</dbReference>
<evidence type="ECO:0000256" key="1">
    <source>
        <dbReference type="ARBA" id="ARBA00023125"/>
    </source>
</evidence>
<gene>
    <name evidence="4" type="ORF">HOQ43_21900</name>
</gene>
<evidence type="ECO:0000313" key="5">
    <source>
        <dbReference type="Proteomes" id="UP000574690"/>
    </source>
</evidence>
<protein>
    <submittedName>
        <fullName evidence="4">TetR/AcrR family transcriptional regulator</fullName>
    </submittedName>
</protein>
<reference evidence="4 5" key="1">
    <citation type="submission" date="2020-05" db="EMBL/GenBank/DDBJ databases">
        <title>DNA-SIP metagenomic assembled genomes.</title>
        <authorList>
            <person name="Yu J."/>
        </authorList>
    </citation>
    <scope>NUCLEOTIDE SEQUENCE [LARGE SCALE GENOMIC DNA]</scope>
    <source>
        <strain evidence="4">Bin5.27</strain>
    </source>
</reference>
<dbReference type="InterPro" id="IPR009057">
    <property type="entry name" value="Homeodomain-like_sf"/>
</dbReference>
<dbReference type="PANTHER" id="PTHR30055">
    <property type="entry name" value="HTH-TYPE TRANSCRIPTIONAL REGULATOR RUTR"/>
    <property type="match status" value="1"/>
</dbReference>
<name>A0A850CGA8_9ACTN</name>
<dbReference type="AlphaFoldDB" id="A0A850CGA8"/>
<dbReference type="GO" id="GO:0000976">
    <property type="term" value="F:transcription cis-regulatory region binding"/>
    <property type="evidence" value="ECO:0007669"/>
    <property type="project" value="TreeGrafter"/>
</dbReference>
<dbReference type="Pfam" id="PF00440">
    <property type="entry name" value="TetR_N"/>
    <property type="match status" value="1"/>
</dbReference>
<proteinExistence type="predicted"/>
<organism evidence="4 5">
    <name type="scientific">Glycomyces artemisiae</name>
    <dbReference type="NCBI Taxonomy" id="1076443"/>
    <lineage>
        <taxon>Bacteria</taxon>
        <taxon>Bacillati</taxon>
        <taxon>Actinomycetota</taxon>
        <taxon>Actinomycetes</taxon>
        <taxon>Glycomycetales</taxon>
        <taxon>Glycomycetaceae</taxon>
        <taxon>Glycomyces</taxon>
    </lineage>
</organism>
<dbReference type="EMBL" id="JABFXE010000909">
    <property type="protein sequence ID" value="NUQ91106.1"/>
    <property type="molecule type" value="Genomic_DNA"/>
</dbReference>
<dbReference type="Gene3D" id="1.10.357.10">
    <property type="entry name" value="Tetracycline Repressor, domain 2"/>
    <property type="match status" value="1"/>
</dbReference>
<feature type="domain" description="HTH tetR-type" evidence="3">
    <location>
        <begin position="13"/>
        <end position="73"/>
    </location>
</feature>
<accession>A0A850CGA8</accession>
<evidence type="ECO:0000313" key="4">
    <source>
        <dbReference type="EMBL" id="NUQ91106.1"/>
    </source>
</evidence>
<dbReference type="Proteomes" id="UP000574690">
    <property type="component" value="Unassembled WGS sequence"/>
</dbReference>
<evidence type="ECO:0000259" key="3">
    <source>
        <dbReference type="PROSITE" id="PS50977"/>
    </source>
</evidence>
<dbReference type="InterPro" id="IPR050109">
    <property type="entry name" value="HTH-type_TetR-like_transc_reg"/>
</dbReference>
<dbReference type="PROSITE" id="PS50977">
    <property type="entry name" value="HTH_TETR_2"/>
    <property type="match status" value="1"/>
</dbReference>
<dbReference type="GO" id="GO:0003700">
    <property type="term" value="F:DNA-binding transcription factor activity"/>
    <property type="evidence" value="ECO:0007669"/>
    <property type="project" value="TreeGrafter"/>
</dbReference>
<dbReference type="InterPro" id="IPR001647">
    <property type="entry name" value="HTH_TetR"/>
</dbReference>
<sequence>MEHQKQRGRPLDPAVGEAALRATRDLVEAHGYANFRVAAVAERAGIGLGALYRRWPDKRTLVIDAMRGAASTLAVPETDDPVADIARGLELLAERFATRSRPMLAAVIGGADPELAEVIREAKIAPLYAANRDRVRRVLGDVPDLSERADIGPAMVLLDLLVHGRTPTPERIRDEIMPLILNR</sequence>
<keyword evidence="1 2" id="KW-0238">DNA-binding</keyword>